<dbReference type="InterPro" id="IPR012678">
    <property type="entry name" value="Ribosomal_uL23/eL15/eS24_sf"/>
</dbReference>
<keyword evidence="3 5" id="KW-0687">Ribonucleoprotein</keyword>
<dbReference type="GO" id="GO:0005840">
    <property type="term" value="C:ribosome"/>
    <property type="evidence" value="ECO:0007669"/>
    <property type="project" value="UniProtKB-KW"/>
</dbReference>
<keyword evidence="2 5" id="KW-0689">Ribosomal protein</keyword>
<evidence type="ECO:0000313" key="6">
    <source>
        <dbReference type="EMBL" id="ARQ82254.1"/>
    </source>
</evidence>
<dbReference type="HAMAP" id="MF_01369_B">
    <property type="entry name" value="Ribosomal_uL23_B"/>
    <property type="match status" value="1"/>
</dbReference>
<evidence type="ECO:0000256" key="2">
    <source>
        <dbReference type="ARBA" id="ARBA00022980"/>
    </source>
</evidence>
<comment type="function">
    <text evidence="5">Binds to 23S rRNA.</text>
</comment>
<keyword evidence="5" id="KW-0699">rRNA-binding</keyword>
<dbReference type="GO" id="GO:0006412">
    <property type="term" value="P:translation"/>
    <property type="evidence" value="ECO:0007669"/>
    <property type="project" value="UniProtKB-UniRule"/>
</dbReference>
<name>A0A1X9RQ19_9CHLO</name>
<evidence type="ECO:0000256" key="4">
    <source>
        <dbReference type="ARBA" id="ARBA00035287"/>
    </source>
</evidence>
<dbReference type="GO" id="GO:0009507">
    <property type="term" value="C:chloroplast"/>
    <property type="evidence" value="ECO:0007669"/>
    <property type="project" value="UniProtKB-SubCell"/>
</dbReference>
<comment type="similarity">
    <text evidence="1 5">Belongs to the universal ribosomal protein uL23 family.</text>
</comment>
<dbReference type="Pfam" id="PF00276">
    <property type="entry name" value="Ribosomal_L23"/>
    <property type="match status" value="1"/>
</dbReference>
<dbReference type="GO" id="GO:0019843">
    <property type="term" value="F:rRNA binding"/>
    <property type="evidence" value="ECO:0007669"/>
    <property type="project" value="UniProtKB-UniRule"/>
</dbReference>
<dbReference type="GO" id="GO:1990904">
    <property type="term" value="C:ribonucleoprotein complex"/>
    <property type="evidence" value="ECO:0007669"/>
    <property type="project" value="UniProtKB-KW"/>
</dbReference>
<dbReference type="SUPFAM" id="SSF54189">
    <property type="entry name" value="Ribosomal proteins S24e, L23 and L15e"/>
    <property type="match status" value="1"/>
</dbReference>
<dbReference type="GO" id="GO:0003735">
    <property type="term" value="F:structural constituent of ribosome"/>
    <property type="evidence" value="ECO:0007669"/>
    <property type="project" value="InterPro"/>
</dbReference>
<reference evidence="6" key="1">
    <citation type="journal article" date="2017" name="J. Phycol.">
        <title>Phylogenetic position of the coral symbiont Ostreobium (Ulvophyceae) inferred from chloroplast genome data.</title>
        <authorList>
            <person name="Verbruggen H."/>
            <person name="Marcelino V.R."/>
            <person name="Guiry M.D."/>
            <person name="Cremen M.C."/>
            <person name="Jackson C.J."/>
        </authorList>
    </citation>
    <scope>NUCLEOTIDE SEQUENCE</scope>
</reference>
<accession>A0A1X9RQ19</accession>
<keyword evidence="5" id="KW-0694">RNA-binding</keyword>
<geneLocation type="chloroplast" evidence="6"/>
<organism evidence="6">
    <name type="scientific">Ostreobium sp. HV05042</name>
    <dbReference type="NCBI Taxonomy" id="1979227"/>
    <lineage>
        <taxon>Eukaryota</taxon>
        <taxon>Viridiplantae</taxon>
        <taxon>Chlorophyta</taxon>
        <taxon>core chlorophytes</taxon>
        <taxon>Ulvophyceae</taxon>
        <taxon>TCBD clade</taxon>
        <taxon>Bryopsidales</taxon>
        <taxon>Ostreobineae</taxon>
        <taxon>Ostreobiaceae</taxon>
        <taxon>Ostreobium</taxon>
    </lineage>
</organism>
<evidence type="ECO:0000256" key="1">
    <source>
        <dbReference type="ARBA" id="ARBA00006700"/>
    </source>
</evidence>
<protein>
    <recommendedName>
        <fullName evidence="4 5">Large ribosomal subunit protein uL23c</fullName>
    </recommendedName>
</protein>
<dbReference type="PANTHER" id="PTHR11620">
    <property type="entry name" value="60S RIBOSOMAL PROTEIN L23A"/>
    <property type="match status" value="1"/>
</dbReference>
<gene>
    <name evidence="5 6" type="primary">rpl23</name>
</gene>
<dbReference type="InterPro" id="IPR013025">
    <property type="entry name" value="Ribosomal_uL23-like"/>
</dbReference>
<evidence type="ECO:0000256" key="3">
    <source>
        <dbReference type="ARBA" id="ARBA00023274"/>
    </source>
</evidence>
<keyword evidence="6" id="KW-0150">Chloroplast</keyword>
<comment type="subcellular location">
    <subcellularLocation>
        <location evidence="5">Plastid</location>
        <location evidence="5">Chloroplast</location>
    </subcellularLocation>
</comment>
<evidence type="ECO:0000256" key="5">
    <source>
        <dbReference type="HAMAP-Rule" id="MF_01369"/>
    </source>
</evidence>
<comment type="subunit">
    <text evidence="5">Part of the 50S ribosomal subunit.</text>
</comment>
<dbReference type="AlphaFoldDB" id="A0A1X9RQ19"/>
<dbReference type="EMBL" id="KY509314">
    <property type="protein sequence ID" value="ARQ82254.1"/>
    <property type="molecule type" value="Genomic_DNA"/>
</dbReference>
<dbReference type="InterPro" id="IPR012677">
    <property type="entry name" value="Nucleotide-bd_a/b_plait_sf"/>
</dbReference>
<sequence length="92" mass="11033">MNLFLKYPVLTEKSAKLIEKNQYTFFIDSKLTKKQAKLIIEKLYSIKIISLQSNILPKKRKRFNKFEGYKKKYKKIIVRIKPEQSLQILPNN</sequence>
<keyword evidence="6" id="KW-0934">Plastid</keyword>
<proteinExistence type="inferred from homology"/>
<dbReference type="Gene3D" id="3.30.70.330">
    <property type="match status" value="1"/>
</dbReference>